<evidence type="ECO:0000259" key="1">
    <source>
        <dbReference type="Pfam" id="PF12146"/>
    </source>
</evidence>
<keyword evidence="2" id="KW-0378">Hydrolase</keyword>
<reference evidence="2 3" key="1">
    <citation type="submission" date="2013-08" db="EMBL/GenBank/DDBJ databases">
        <authorList>
            <person name="Weinstock G."/>
            <person name="Sodergren E."/>
            <person name="Wylie T."/>
            <person name="Fulton L."/>
            <person name="Fulton R."/>
            <person name="Fronick C."/>
            <person name="O'Laughlin M."/>
            <person name="Godfrey J."/>
            <person name="Miner T."/>
            <person name="Herter B."/>
            <person name="Appelbaum E."/>
            <person name="Cordes M."/>
            <person name="Lek S."/>
            <person name="Wollam A."/>
            <person name="Pepin K.H."/>
            <person name="Palsikar V.B."/>
            <person name="Mitreva M."/>
            <person name="Wilson R.K."/>
        </authorList>
    </citation>
    <scope>NUCLEOTIDE SEQUENCE [LARGE SCALE GENOMIC DNA]</scope>
    <source>
        <strain evidence="2 3">F0580</strain>
    </source>
</reference>
<dbReference type="STRING" id="419015.HMPREF3214_00511"/>
<proteinExistence type="predicted"/>
<dbReference type="AlphaFoldDB" id="U1SIA7"/>
<dbReference type="InterPro" id="IPR022742">
    <property type="entry name" value="Hydrolase_4"/>
</dbReference>
<comment type="caution">
    <text evidence="2">The sequence shown here is derived from an EMBL/GenBank/DDBJ whole genome shotgun (WGS) entry which is preliminary data.</text>
</comment>
<name>U1SIA7_9BIFI</name>
<gene>
    <name evidence="2" type="ORF">HMPREF9244_00123</name>
</gene>
<organism evidence="2 3">
    <name type="scientific">Alloscardovia omnicolens F0580</name>
    <dbReference type="NCBI Taxonomy" id="1321816"/>
    <lineage>
        <taxon>Bacteria</taxon>
        <taxon>Bacillati</taxon>
        <taxon>Actinomycetota</taxon>
        <taxon>Actinomycetes</taxon>
        <taxon>Bifidobacteriales</taxon>
        <taxon>Bifidobacteriaceae</taxon>
        <taxon>Alloscardovia</taxon>
    </lineage>
</organism>
<dbReference type="GO" id="GO:0016787">
    <property type="term" value="F:hydrolase activity"/>
    <property type="evidence" value="ECO:0007669"/>
    <property type="project" value="UniProtKB-KW"/>
</dbReference>
<feature type="domain" description="Serine aminopeptidase S33" evidence="1">
    <location>
        <begin position="85"/>
        <end position="346"/>
    </location>
</feature>
<accession>U1SIA7</accession>
<dbReference type="Pfam" id="PF12146">
    <property type="entry name" value="Hydrolase_4"/>
    <property type="match status" value="1"/>
</dbReference>
<dbReference type="Gene3D" id="3.40.50.1820">
    <property type="entry name" value="alpha/beta hydrolase"/>
    <property type="match status" value="1"/>
</dbReference>
<sequence>MTMVQLDERAAKFGVTFLDDTSDESYSIGMRGVEAVLEASTREGWLDVATSEDFNGLAAAPTPVVAENGNKLHYVHYLSRNPQENTPTIVILPGFTEMVDHFMEVAYYYWQAGFDIYILEHRGQGRSPRDVANLGLIWIDDFRRYVADAEKLIRTIVRPHAQSIFSKEAPVYVYGHSMGGGIAAALAEHAPDLVDKYVLTAPMIASLSPLSPSLTKLFANLGAFFASKKQIFVHPDKEFNQTFDEEYAKGLSHARTLWLHKRRLMLETNQMYAASYNWVKQSLKLNAYLQNQQNRERITAPMLLFQAENDAWVSDEQQDVFIAGATNTTIKKVRMNGARHELEAEQAQVVRDMVVAMLEFLTVDKEADKA</sequence>
<dbReference type="SUPFAM" id="SSF53474">
    <property type="entry name" value="alpha/beta-Hydrolases"/>
    <property type="match status" value="1"/>
</dbReference>
<evidence type="ECO:0000313" key="2">
    <source>
        <dbReference type="EMBL" id="ERH31688.1"/>
    </source>
</evidence>
<dbReference type="RefSeq" id="WP_021617278.1">
    <property type="nucleotide sequence ID" value="NZ_KE952640.1"/>
</dbReference>
<dbReference type="PATRIC" id="fig|1321816.3.peg.100"/>
<dbReference type="HOGENOM" id="CLU_026209_10_0_11"/>
<evidence type="ECO:0000313" key="3">
    <source>
        <dbReference type="Proteomes" id="UP000016519"/>
    </source>
</evidence>
<dbReference type="EMBL" id="AWSI01000009">
    <property type="protein sequence ID" value="ERH31688.1"/>
    <property type="molecule type" value="Genomic_DNA"/>
</dbReference>
<keyword evidence="3" id="KW-1185">Reference proteome</keyword>
<dbReference type="Proteomes" id="UP000016519">
    <property type="component" value="Unassembled WGS sequence"/>
</dbReference>
<dbReference type="InterPro" id="IPR029058">
    <property type="entry name" value="AB_hydrolase_fold"/>
</dbReference>
<dbReference type="InterPro" id="IPR051044">
    <property type="entry name" value="MAG_DAG_Lipase"/>
</dbReference>
<dbReference type="PANTHER" id="PTHR11614">
    <property type="entry name" value="PHOSPHOLIPASE-RELATED"/>
    <property type="match status" value="1"/>
</dbReference>
<protein>
    <submittedName>
        <fullName evidence="2">Hydrolase, alpha/beta domain protein</fullName>
    </submittedName>
</protein>